<organism evidence="1 2">
    <name type="scientific">Glutamicibacter protophormiae</name>
    <name type="common">Brevibacterium protophormiae</name>
    <dbReference type="NCBI Taxonomy" id="37930"/>
    <lineage>
        <taxon>Bacteria</taxon>
        <taxon>Bacillati</taxon>
        <taxon>Actinomycetota</taxon>
        <taxon>Actinomycetes</taxon>
        <taxon>Micrococcales</taxon>
        <taxon>Micrococcaceae</taxon>
        <taxon>Glutamicibacter</taxon>
    </lineage>
</organism>
<accession>A0ABS4XTF3</accession>
<evidence type="ECO:0000313" key="2">
    <source>
        <dbReference type="Proteomes" id="UP001195422"/>
    </source>
</evidence>
<evidence type="ECO:0000313" key="1">
    <source>
        <dbReference type="EMBL" id="MBP2399791.1"/>
    </source>
</evidence>
<name>A0ABS4XTF3_GLUPR</name>
<reference evidence="1 2" key="1">
    <citation type="submission" date="2021-03" db="EMBL/GenBank/DDBJ databases">
        <title>Sequencing the genomes of 1000 actinobacteria strains.</title>
        <authorList>
            <person name="Klenk H.-P."/>
        </authorList>
    </citation>
    <scope>NUCLEOTIDE SEQUENCE [LARGE SCALE GENOMIC DNA]</scope>
    <source>
        <strain evidence="1 2">DSM 20168</strain>
    </source>
</reference>
<dbReference type="EMBL" id="JAGIOJ010000001">
    <property type="protein sequence ID" value="MBP2399791.1"/>
    <property type="molecule type" value="Genomic_DNA"/>
</dbReference>
<protein>
    <submittedName>
        <fullName evidence="1">Uncharacterized protein</fullName>
    </submittedName>
</protein>
<sequence>MDLIEHFTGVVQERVYVPAPHGLVPEGPAGAAGALGLALFAEQPVGESSEDVALCGVWSLVGG</sequence>
<gene>
    <name evidence="1" type="ORF">JOF39_002872</name>
</gene>
<comment type="caution">
    <text evidence="1">The sequence shown here is derived from an EMBL/GenBank/DDBJ whole genome shotgun (WGS) entry which is preliminary data.</text>
</comment>
<keyword evidence="2" id="KW-1185">Reference proteome</keyword>
<dbReference type="Proteomes" id="UP001195422">
    <property type="component" value="Unassembled WGS sequence"/>
</dbReference>
<proteinExistence type="predicted"/>